<reference evidence="2" key="1">
    <citation type="journal article" date="2022" name="Nat. Commun.">
        <title>Chromosome evolution and the genetic basis of agronomically important traits in greater yam.</title>
        <authorList>
            <person name="Bredeson J.V."/>
            <person name="Lyons J.B."/>
            <person name="Oniyinde I.O."/>
            <person name="Okereke N.R."/>
            <person name="Kolade O."/>
            <person name="Nnabue I."/>
            <person name="Nwadili C.O."/>
            <person name="Hribova E."/>
            <person name="Parker M."/>
            <person name="Nwogha J."/>
            <person name="Shu S."/>
            <person name="Carlson J."/>
            <person name="Kariba R."/>
            <person name="Muthemba S."/>
            <person name="Knop K."/>
            <person name="Barton G.J."/>
            <person name="Sherwood A.V."/>
            <person name="Lopez-Montes A."/>
            <person name="Asiedu R."/>
            <person name="Jamnadass R."/>
            <person name="Muchugi A."/>
            <person name="Goodstein D."/>
            <person name="Egesi C.N."/>
            <person name="Featherston J."/>
            <person name="Asfaw A."/>
            <person name="Simpson G.G."/>
            <person name="Dolezel J."/>
            <person name="Hendre P.S."/>
            <person name="Van Deynze A."/>
            <person name="Kumar P.L."/>
            <person name="Obidiegwu J.E."/>
            <person name="Bhattacharjee R."/>
            <person name="Rokhsar D.S."/>
        </authorList>
    </citation>
    <scope>NUCLEOTIDE SEQUENCE [LARGE SCALE GENOMIC DNA]</scope>
    <source>
        <strain evidence="2">cv. TDa95/00328</strain>
    </source>
</reference>
<proteinExistence type="predicted"/>
<gene>
    <name evidence="1" type="ORF">IHE45_07G046400</name>
</gene>
<organism evidence="1 2">
    <name type="scientific">Dioscorea alata</name>
    <name type="common">Purple yam</name>
    <dbReference type="NCBI Taxonomy" id="55571"/>
    <lineage>
        <taxon>Eukaryota</taxon>
        <taxon>Viridiplantae</taxon>
        <taxon>Streptophyta</taxon>
        <taxon>Embryophyta</taxon>
        <taxon>Tracheophyta</taxon>
        <taxon>Spermatophyta</taxon>
        <taxon>Magnoliopsida</taxon>
        <taxon>Liliopsida</taxon>
        <taxon>Dioscoreales</taxon>
        <taxon>Dioscoreaceae</taxon>
        <taxon>Dioscorea</taxon>
    </lineage>
</organism>
<keyword evidence="2" id="KW-1185">Reference proteome</keyword>
<comment type="caution">
    <text evidence="1">The sequence shown here is derived from an EMBL/GenBank/DDBJ whole genome shotgun (WGS) entry which is preliminary data.</text>
</comment>
<evidence type="ECO:0000313" key="1">
    <source>
        <dbReference type="EMBL" id="KAH7676882.1"/>
    </source>
</evidence>
<dbReference type="Proteomes" id="UP000827976">
    <property type="component" value="Chromosome 7"/>
</dbReference>
<evidence type="ECO:0000313" key="2">
    <source>
        <dbReference type="Proteomes" id="UP000827976"/>
    </source>
</evidence>
<accession>A0ACB7VR54</accession>
<dbReference type="EMBL" id="CM037017">
    <property type="protein sequence ID" value="KAH7676882.1"/>
    <property type="molecule type" value="Genomic_DNA"/>
</dbReference>
<sequence length="104" mass="12406">MVEGFNECVCSWWDEFQIEGCGTFVLAKKIANLRKQLKHWAKFGFGSIKLKKMALLYEIQFLDTFKESHSLIAKESIRESSLRKELRDILKQEEAFWKQRERMT</sequence>
<name>A0ACB7VR54_DIOAL</name>
<protein>
    <submittedName>
        <fullName evidence="1">Uncharacterized protein</fullName>
    </submittedName>
</protein>